<sequence>MMMKPPPHPCAQDLAPPILRAPHLSHEDEIDEENASDCIHSLIDLFSLYSPSHAFSVRSLTINLFRLKYKQVCFPSFLALMLSSFLDFITNDTHTHTHTQSKCK</sequence>
<protein>
    <submittedName>
        <fullName evidence="1">Uncharacterized protein</fullName>
    </submittedName>
</protein>
<gene>
    <name evidence="1" type="ORF">KP509_24G017000</name>
</gene>
<accession>A0A8T2RV77</accession>
<evidence type="ECO:0000313" key="1">
    <source>
        <dbReference type="EMBL" id="KAH7299537.1"/>
    </source>
</evidence>
<dbReference type="AlphaFoldDB" id="A0A8T2RV77"/>
<comment type="caution">
    <text evidence="1">The sequence shown here is derived from an EMBL/GenBank/DDBJ whole genome shotgun (WGS) entry which is preliminary data.</text>
</comment>
<dbReference type="Proteomes" id="UP000825935">
    <property type="component" value="Chromosome 24"/>
</dbReference>
<evidence type="ECO:0000313" key="2">
    <source>
        <dbReference type="Proteomes" id="UP000825935"/>
    </source>
</evidence>
<keyword evidence="2" id="KW-1185">Reference proteome</keyword>
<dbReference type="EMBL" id="CM035429">
    <property type="protein sequence ID" value="KAH7299537.1"/>
    <property type="molecule type" value="Genomic_DNA"/>
</dbReference>
<name>A0A8T2RV77_CERRI</name>
<reference evidence="1" key="1">
    <citation type="submission" date="2021-08" db="EMBL/GenBank/DDBJ databases">
        <title>WGS assembly of Ceratopteris richardii.</title>
        <authorList>
            <person name="Marchant D.B."/>
            <person name="Chen G."/>
            <person name="Jenkins J."/>
            <person name="Shu S."/>
            <person name="Leebens-Mack J."/>
            <person name="Grimwood J."/>
            <person name="Schmutz J."/>
            <person name="Soltis P."/>
            <person name="Soltis D."/>
            <person name="Chen Z.-H."/>
        </authorList>
    </citation>
    <scope>NUCLEOTIDE SEQUENCE</scope>
    <source>
        <strain evidence="1">Whitten #5841</strain>
        <tissue evidence="1">Leaf</tissue>
    </source>
</reference>
<organism evidence="1 2">
    <name type="scientific">Ceratopteris richardii</name>
    <name type="common">Triangle waterfern</name>
    <dbReference type="NCBI Taxonomy" id="49495"/>
    <lineage>
        <taxon>Eukaryota</taxon>
        <taxon>Viridiplantae</taxon>
        <taxon>Streptophyta</taxon>
        <taxon>Embryophyta</taxon>
        <taxon>Tracheophyta</taxon>
        <taxon>Polypodiopsida</taxon>
        <taxon>Polypodiidae</taxon>
        <taxon>Polypodiales</taxon>
        <taxon>Pteridineae</taxon>
        <taxon>Pteridaceae</taxon>
        <taxon>Parkerioideae</taxon>
        <taxon>Ceratopteris</taxon>
    </lineage>
</organism>
<proteinExistence type="predicted"/>